<evidence type="ECO:0000313" key="2">
    <source>
        <dbReference type="Proteomes" id="UP001560573"/>
    </source>
</evidence>
<protein>
    <submittedName>
        <fullName evidence="1">Uncharacterized protein</fullName>
    </submittedName>
</protein>
<evidence type="ECO:0000313" key="1">
    <source>
        <dbReference type="EMBL" id="MEX6685897.1"/>
    </source>
</evidence>
<organism evidence="1 2">
    <name type="scientific">Danxiaibacter flavus</name>
    <dbReference type="NCBI Taxonomy" id="3049108"/>
    <lineage>
        <taxon>Bacteria</taxon>
        <taxon>Pseudomonadati</taxon>
        <taxon>Bacteroidota</taxon>
        <taxon>Chitinophagia</taxon>
        <taxon>Chitinophagales</taxon>
        <taxon>Chitinophagaceae</taxon>
        <taxon>Danxiaibacter</taxon>
    </lineage>
</organism>
<reference evidence="1 2" key="1">
    <citation type="submission" date="2023-07" db="EMBL/GenBank/DDBJ databases">
        <authorList>
            <person name="Lian W.-H."/>
        </authorList>
    </citation>
    <scope>NUCLEOTIDE SEQUENCE [LARGE SCALE GENOMIC DNA]</scope>
    <source>
        <strain evidence="1 2">SYSU DXS3180</strain>
    </source>
</reference>
<dbReference type="EMBL" id="JAULBC010000001">
    <property type="protein sequence ID" value="MEX6685897.1"/>
    <property type="molecule type" value="Genomic_DNA"/>
</dbReference>
<proteinExistence type="predicted"/>
<dbReference type="Proteomes" id="UP001560573">
    <property type="component" value="Unassembled WGS sequence"/>
</dbReference>
<sequence>MPKHTKTHQITLIAEKGDDALWGRIKYDDDLIVVIGETTGGT</sequence>
<accession>A0ABV3Z7R7</accession>
<gene>
    <name evidence="1" type="ORF">QTN47_00235</name>
</gene>
<keyword evidence="2" id="KW-1185">Reference proteome</keyword>
<name>A0ABV3Z7R7_9BACT</name>
<comment type="caution">
    <text evidence="1">The sequence shown here is derived from an EMBL/GenBank/DDBJ whole genome shotgun (WGS) entry which is preliminary data.</text>
</comment>
<dbReference type="RefSeq" id="WP_369327286.1">
    <property type="nucleotide sequence ID" value="NZ_JAULBC010000001.1"/>
</dbReference>